<feature type="compositionally biased region" description="Basic residues" evidence="1">
    <location>
        <begin position="1"/>
        <end position="19"/>
    </location>
</feature>
<dbReference type="PANTHER" id="PTHR34385">
    <property type="entry name" value="D-ALANYL-D-ALANINE CARBOXYPEPTIDASE"/>
    <property type="match status" value="1"/>
</dbReference>
<accession>A0ABT8G6V4</accession>
<dbReference type="InterPro" id="IPR009045">
    <property type="entry name" value="Zn_M74/Hedgehog-like"/>
</dbReference>
<proteinExistence type="predicted"/>
<keyword evidence="2" id="KW-0812">Transmembrane</keyword>
<dbReference type="Proteomes" id="UP001172728">
    <property type="component" value="Unassembled WGS sequence"/>
</dbReference>
<feature type="region of interest" description="Disordered" evidence="1">
    <location>
        <begin position="1"/>
        <end position="25"/>
    </location>
</feature>
<dbReference type="CDD" id="cd14814">
    <property type="entry name" value="Peptidase_M15"/>
    <property type="match status" value="1"/>
</dbReference>
<dbReference type="InterPro" id="IPR052179">
    <property type="entry name" value="DD-CPase-like"/>
</dbReference>
<name>A0ABT8G6V4_9MICO</name>
<dbReference type="Gene3D" id="3.30.1380.10">
    <property type="match status" value="1"/>
</dbReference>
<keyword evidence="5" id="KW-1185">Reference proteome</keyword>
<dbReference type="PANTHER" id="PTHR34385:SF1">
    <property type="entry name" value="PEPTIDOGLYCAN L-ALANYL-D-GLUTAMATE ENDOPEPTIDASE CWLK"/>
    <property type="match status" value="1"/>
</dbReference>
<protein>
    <submittedName>
        <fullName evidence="4">M15 family metallopeptidase</fullName>
    </submittedName>
</protein>
<comment type="caution">
    <text evidence="4">The sequence shown here is derived from an EMBL/GenBank/DDBJ whole genome shotgun (WGS) entry which is preliminary data.</text>
</comment>
<dbReference type="SUPFAM" id="SSF55166">
    <property type="entry name" value="Hedgehog/DD-peptidase"/>
    <property type="match status" value="1"/>
</dbReference>
<evidence type="ECO:0000313" key="4">
    <source>
        <dbReference type="EMBL" id="MDN4474872.1"/>
    </source>
</evidence>
<keyword evidence="2" id="KW-1133">Transmembrane helix</keyword>
<dbReference type="EMBL" id="JAUHPW010000002">
    <property type="protein sequence ID" value="MDN4474872.1"/>
    <property type="molecule type" value="Genomic_DNA"/>
</dbReference>
<dbReference type="Pfam" id="PF02557">
    <property type="entry name" value="VanY"/>
    <property type="match status" value="1"/>
</dbReference>
<sequence length="263" mass="28892">MSKRGAFHAARPGHRSRKERRIEHTQELQVRTSRRRRKYGTRAGVVVGFLAAMVVYPVMGTIAPYANAAEKLPGVVKGEAPTTATAILGAGPQFESSDLPLPSVDDGSGAILTANDVPIASNLLPDCNPDFDPNMSNGQLRSDQLCELWVAGQYLRPDAALAFTALNERFRSEFGTDICLSGTYRDLASQYSTKATRGYLAATPGTSMHGLGLAVDLCRTHASGVYFSWLSINAGTYGFWNPDWAKTSKYEPWHWEYNTYDNY</sequence>
<dbReference type="RefSeq" id="WP_301131289.1">
    <property type="nucleotide sequence ID" value="NZ_JAUHPW010000002.1"/>
</dbReference>
<organism evidence="4 5">
    <name type="scientific">Demequina litoralis</name>
    <dbReference type="NCBI Taxonomy" id="3051660"/>
    <lineage>
        <taxon>Bacteria</taxon>
        <taxon>Bacillati</taxon>
        <taxon>Actinomycetota</taxon>
        <taxon>Actinomycetes</taxon>
        <taxon>Micrococcales</taxon>
        <taxon>Demequinaceae</taxon>
        <taxon>Demequina</taxon>
    </lineage>
</organism>
<dbReference type="InterPro" id="IPR003709">
    <property type="entry name" value="VanY-like_core_dom"/>
</dbReference>
<evidence type="ECO:0000256" key="1">
    <source>
        <dbReference type="SAM" id="MobiDB-lite"/>
    </source>
</evidence>
<feature type="domain" description="D-alanyl-D-alanine carboxypeptidase-like core" evidence="3">
    <location>
        <begin position="153"/>
        <end position="258"/>
    </location>
</feature>
<keyword evidence="2" id="KW-0472">Membrane</keyword>
<evidence type="ECO:0000259" key="3">
    <source>
        <dbReference type="Pfam" id="PF02557"/>
    </source>
</evidence>
<evidence type="ECO:0000313" key="5">
    <source>
        <dbReference type="Proteomes" id="UP001172728"/>
    </source>
</evidence>
<evidence type="ECO:0000256" key="2">
    <source>
        <dbReference type="SAM" id="Phobius"/>
    </source>
</evidence>
<feature type="transmembrane region" description="Helical" evidence="2">
    <location>
        <begin position="39"/>
        <end position="59"/>
    </location>
</feature>
<reference evidence="4" key="1">
    <citation type="submission" date="2023-06" db="EMBL/GenBank/DDBJ databases">
        <title>Sysu t00192.</title>
        <authorList>
            <person name="Gao L."/>
            <person name="Fang B.-Z."/>
            <person name="Li W.-J."/>
        </authorList>
    </citation>
    <scope>NUCLEOTIDE SEQUENCE</scope>
    <source>
        <strain evidence="4">SYSU T00192</strain>
    </source>
</reference>
<gene>
    <name evidence="4" type="ORF">QQX09_03265</name>
</gene>